<reference evidence="13 14" key="1">
    <citation type="submission" date="2016-06" db="EMBL/GenBank/DDBJ databases">
        <title>Comparative genomics of the ectomycorrhizal sister species Rhizopogon vinicolor and Rhizopogon vesiculosus (Basidiomycota: Boletales) reveals a divergence of the mating type B locus.</title>
        <authorList>
            <consortium name="DOE Joint Genome Institute"/>
            <person name="Mujic A.B."/>
            <person name="Kuo A."/>
            <person name="Tritt A."/>
            <person name="Lipzen A."/>
            <person name="Chen C."/>
            <person name="Johnson J."/>
            <person name="Sharma A."/>
            <person name="Barry K."/>
            <person name="Grigoriev I.V."/>
            <person name="Spatafora J.W."/>
        </authorList>
    </citation>
    <scope>NUCLEOTIDE SEQUENCE [LARGE SCALE GENOMIC DNA]</scope>
    <source>
        <strain evidence="13 14">AM-OR11-026</strain>
    </source>
</reference>
<dbReference type="CDD" id="cd01319">
    <property type="entry name" value="AMPD"/>
    <property type="match status" value="1"/>
</dbReference>
<dbReference type="Proteomes" id="UP000092154">
    <property type="component" value="Unassembled WGS sequence"/>
</dbReference>
<dbReference type="InterPro" id="IPR006329">
    <property type="entry name" value="AMPD"/>
</dbReference>
<evidence type="ECO:0000256" key="1">
    <source>
        <dbReference type="ARBA" id="ARBA00001947"/>
    </source>
</evidence>
<comment type="similarity">
    <text evidence="3 11">Belongs to the metallo-dependent hydrolases superfamily. Adenosine and AMP deaminases family.</text>
</comment>
<dbReference type="GO" id="GO:0046872">
    <property type="term" value="F:metal ion binding"/>
    <property type="evidence" value="ECO:0007669"/>
    <property type="project" value="UniProtKB-KW"/>
</dbReference>
<dbReference type="EMBL" id="KV448126">
    <property type="protein sequence ID" value="OAX44318.1"/>
    <property type="molecule type" value="Genomic_DNA"/>
</dbReference>
<evidence type="ECO:0000256" key="10">
    <source>
        <dbReference type="ARBA" id="ARBA00078830"/>
    </source>
</evidence>
<dbReference type="GO" id="GO:0032264">
    <property type="term" value="P:IMP salvage"/>
    <property type="evidence" value="ECO:0007669"/>
    <property type="project" value="UniProtKB-UniPathway"/>
</dbReference>
<accession>A0A1B7NHM9</accession>
<keyword evidence="14" id="KW-1185">Reference proteome</keyword>
<keyword evidence="6" id="KW-0378">Hydrolase</keyword>
<evidence type="ECO:0000256" key="12">
    <source>
        <dbReference type="SAM" id="MobiDB-lite"/>
    </source>
</evidence>
<dbReference type="FunCoup" id="A0A1B7NHM9">
    <property type="interactions" value="342"/>
</dbReference>
<dbReference type="Gene3D" id="3.20.20.140">
    <property type="entry name" value="Metal-dependent hydrolases"/>
    <property type="match status" value="1"/>
</dbReference>
<feature type="region of interest" description="Disordered" evidence="12">
    <location>
        <begin position="1"/>
        <end position="76"/>
    </location>
</feature>
<dbReference type="Gene3D" id="4.10.800.20">
    <property type="match status" value="1"/>
</dbReference>
<dbReference type="InterPro" id="IPR006650">
    <property type="entry name" value="A/AMP_deam_AS"/>
</dbReference>
<evidence type="ECO:0000313" key="13">
    <source>
        <dbReference type="EMBL" id="OAX44318.1"/>
    </source>
</evidence>
<feature type="compositionally biased region" description="Basic and acidic residues" evidence="12">
    <location>
        <begin position="47"/>
        <end position="57"/>
    </location>
</feature>
<dbReference type="PANTHER" id="PTHR11359">
    <property type="entry name" value="AMP DEAMINASE"/>
    <property type="match status" value="1"/>
</dbReference>
<evidence type="ECO:0000256" key="9">
    <source>
        <dbReference type="ARBA" id="ARBA00072037"/>
    </source>
</evidence>
<dbReference type="FunFam" id="4.10.800.20:FF:000001">
    <property type="entry name" value="AMP deaminase"/>
    <property type="match status" value="1"/>
</dbReference>
<evidence type="ECO:0000256" key="7">
    <source>
        <dbReference type="ARBA" id="ARBA00022833"/>
    </source>
</evidence>
<evidence type="ECO:0000256" key="4">
    <source>
        <dbReference type="ARBA" id="ARBA00012775"/>
    </source>
</evidence>
<evidence type="ECO:0000256" key="6">
    <source>
        <dbReference type="ARBA" id="ARBA00022801"/>
    </source>
</evidence>
<evidence type="ECO:0000256" key="8">
    <source>
        <dbReference type="ARBA" id="ARBA00023080"/>
    </source>
</evidence>
<proteinExistence type="inferred from homology"/>
<dbReference type="FunFam" id="3.20.20.140:FF:000035">
    <property type="entry name" value="Probable amp deaminase"/>
    <property type="match status" value="1"/>
</dbReference>
<keyword evidence="5" id="KW-0479">Metal-binding</keyword>
<sequence>MSEDTSPSSPPTPASDEFLDSSSGLTIPEPRDGFYGYTDEMSLQQMEETKWAHRRASDASSVTHPQPDGSSFSSYKLTAIREATQIRKTEEPHPSPFTDDEDKEPVVDARGHIDTMITPEFASVAQSFQRCLELRDKYITKSLQRLGDNPRDHDGVFHGVTEGLADVSGVKPDANLSLAASTESPHGPWTIYPKPPPPHWRFTAKETVISADGRVTPEDQFYLSQCQIPGNHEWGFEIDDKGVYQVYSSVNGNFVSFCQKNSSPLCVSAETKEPLFDIPTIREYFVDLDYVLSVISDGPAKSIAYRRLKYLASKFEMYSLLNEFQELADMKSVPHRDFYNVRKVDTHVHLASCMNQKHLLRFIKSKMKRSPHDIVIFRDGSDLTLEQVFQSLKLSAYDLSINTLDMHAHQDSFHRFDKFNLKYNPIGESRLREIFLKIDNKIDGRYFAEITREVMNDVEQSKYQNCEWRVSIYGRSVDEWDKLAKWIINNNLFSHNVRWLIQVPRLYQVYKENGAVKTFEEIVINIFRPLFEVTKDPQSHPELHVFLQRVVGFDSVDDESKAERRFHRKFPFPRLWDSPQNPPFSYWMYYMYANMASLNHWRKARGFNTFVFRPHAGEAGDTDHLTAAFLTSHSISHGILLRKVPALQYLFYLKQIGLAMSPLSNNALFLTYERNPLPDFFKVGLNVSLSTDDPLQFHFTKEPLLEEYSVAAHIYKLPQSSLAELARNSVVQSGFEMEIKRHWLGREWYLPGAAGNDIHKTNVPNIRLSYRHRTLVEELAMIRLQRST</sequence>
<dbReference type="UniPathway" id="UPA00591">
    <property type="reaction ID" value="UER00663"/>
</dbReference>
<dbReference type="PIRSF" id="PIRSF001251">
    <property type="entry name" value="AMP_deaminase_met"/>
    <property type="match status" value="1"/>
</dbReference>
<dbReference type="PANTHER" id="PTHR11359:SF0">
    <property type="entry name" value="AMP DEAMINASE"/>
    <property type="match status" value="1"/>
</dbReference>
<dbReference type="Pfam" id="PF19326">
    <property type="entry name" value="AMP_deaminase"/>
    <property type="match status" value="1"/>
</dbReference>
<gene>
    <name evidence="13" type="ORF">K503DRAFT_706637</name>
</gene>
<evidence type="ECO:0000256" key="3">
    <source>
        <dbReference type="ARBA" id="ARBA00006676"/>
    </source>
</evidence>
<dbReference type="SUPFAM" id="SSF51556">
    <property type="entry name" value="Metallo-dependent hydrolases"/>
    <property type="match status" value="1"/>
</dbReference>
<comment type="pathway">
    <text evidence="2">Purine metabolism; IMP biosynthesis via salvage pathway; IMP from AMP: step 1/1.</text>
</comment>
<dbReference type="OrthoDB" id="1723809at2759"/>
<dbReference type="AlphaFoldDB" id="A0A1B7NHM9"/>
<organism evidence="13 14">
    <name type="scientific">Rhizopogon vinicolor AM-OR11-026</name>
    <dbReference type="NCBI Taxonomy" id="1314800"/>
    <lineage>
        <taxon>Eukaryota</taxon>
        <taxon>Fungi</taxon>
        <taxon>Dikarya</taxon>
        <taxon>Basidiomycota</taxon>
        <taxon>Agaricomycotina</taxon>
        <taxon>Agaricomycetes</taxon>
        <taxon>Agaricomycetidae</taxon>
        <taxon>Boletales</taxon>
        <taxon>Suillineae</taxon>
        <taxon>Rhizopogonaceae</taxon>
        <taxon>Rhizopogon</taxon>
    </lineage>
</organism>
<keyword evidence="7" id="KW-0862">Zinc</keyword>
<comment type="cofactor">
    <cofactor evidence="1">
        <name>Zn(2+)</name>
        <dbReference type="ChEBI" id="CHEBI:29105"/>
    </cofactor>
</comment>
<dbReference type="NCBIfam" id="TIGR01429">
    <property type="entry name" value="AMP_deaminase"/>
    <property type="match status" value="1"/>
</dbReference>
<feature type="region of interest" description="Disordered" evidence="12">
    <location>
        <begin position="85"/>
        <end position="104"/>
    </location>
</feature>
<dbReference type="InterPro" id="IPR032466">
    <property type="entry name" value="Metal_Hydrolase"/>
</dbReference>
<evidence type="ECO:0000256" key="2">
    <source>
        <dbReference type="ARBA" id="ARBA00004955"/>
    </source>
</evidence>
<feature type="compositionally biased region" description="Polar residues" evidence="12">
    <location>
        <begin position="58"/>
        <end position="76"/>
    </location>
</feature>
<keyword evidence="8" id="KW-0546">Nucleotide metabolism</keyword>
<dbReference type="GO" id="GO:0005829">
    <property type="term" value="C:cytosol"/>
    <property type="evidence" value="ECO:0007669"/>
    <property type="project" value="TreeGrafter"/>
</dbReference>
<evidence type="ECO:0000313" key="14">
    <source>
        <dbReference type="Proteomes" id="UP000092154"/>
    </source>
</evidence>
<dbReference type="EC" id="3.5.4.6" evidence="4"/>
<dbReference type="GO" id="GO:0003876">
    <property type="term" value="F:AMP deaminase activity"/>
    <property type="evidence" value="ECO:0007669"/>
    <property type="project" value="UniProtKB-EC"/>
</dbReference>
<protein>
    <recommendedName>
        <fullName evidence="9">AMP deaminase</fullName>
        <ecNumber evidence="4">3.5.4.6</ecNumber>
    </recommendedName>
    <alternativeName>
        <fullName evidence="10">Myoadenylate deaminase</fullName>
    </alternativeName>
</protein>
<dbReference type="GO" id="GO:0046033">
    <property type="term" value="P:AMP metabolic process"/>
    <property type="evidence" value="ECO:0007669"/>
    <property type="project" value="TreeGrafter"/>
</dbReference>
<dbReference type="STRING" id="1314800.A0A1B7NHM9"/>
<evidence type="ECO:0000256" key="11">
    <source>
        <dbReference type="PIRNR" id="PIRNR001251"/>
    </source>
</evidence>
<dbReference type="InParanoid" id="A0A1B7NHM9"/>
<name>A0A1B7NHM9_9AGAM</name>
<dbReference type="PROSITE" id="PS00485">
    <property type="entry name" value="A_DEAMINASE"/>
    <property type="match status" value="1"/>
</dbReference>
<evidence type="ECO:0000256" key="5">
    <source>
        <dbReference type="ARBA" id="ARBA00022723"/>
    </source>
</evidence>